<dbReference type="Gene3D" id="3.90.320.10">
    <property type="match status" value="1"/>
</dbReference>
<evidence type="ECO:0000313" key="1">
    <source>
        <dbReference type="EMBL" id="KAK2152880.1"/>
    </source>
</evidence>
<sequence>MQIQMAMCEMQWGYFVVWTPFGLHHEKVTYNATLVDQMIPKLREFHQRYLCPEYFLMRLPRRLPLLKL</sequence>
<dbReference type="AlphaFoldDB" id="A0AAD9N1X3"/>
<organism evidence="2 3">
    <name type="scientific">Ridgeia piscesae</name>
    <name type="common">Tubeworm</name>
    <dbReference type="NCBI Taxonomy" id="27915"/>
    <lineage>
        <taxon>Eukaryota</taxon>
        <taxon>Metazoa</taxon>
        <taxon>Spiralia</taxon>
        <taxon>Lophotrochozoa</taxon>
        <taxon>Annelida</taxon>
        <taxon>Polychaeta</taxon>
        <taxon>Sedentaria</taxon>
        <taxon>Canalipalpata</taxon>
        <taxon>Sabellida</taxon>
        <taxon>Siboglinidae</taxon>
        <taxon>Ridgeia</taxon>
    </lineage>
</organism>
<accession>A0AAD9N1X3</accession>
<keyword evidence="3" id="KW-1185">Reference proteome</keyword>
<proteinExistence type="predicted"/>
<dbReference type="EMBL" id="JAODUO010002269">
    <property type="protein sequence ID" value="KAK2153700.1"/>
    <property type="molecule type" value="Genomic_DNA"/>
</dbReference>
<name>A0AAD9N1X3_RIDPI</name>
<dbReference type="Proteomes" id="UP001209878">
    <property type="component" value="Unassembled WGS sequence"/>
</dbReference>
<protein>
    <submittedName>
        <fullName evidence="2">Uncharacterized protein</fullName>
    </submittedName>
</protein>
<gene>
    <name evidence="2" type="ORF">NP493_2271g00007</name>
    <name evidence="1" type="ORF">NP493_2392g00000</name>
</gene>
<dbReference type="InterPro" id="IPR011604">
    <property type="entry name" value="PDDEXK-like_dom_sf"/>
</dbReference>
<dbReference type="EMBL" id="JAODUO010002387">
    <property type="protein sequence ID" value="KAK2152880.1"/>
    <property type="molecule type" value="Genomic_DNA"/>
</dbReference>
<reference evidence="2" key="1">
    <citation type="journal article" date="2023" name="Mol. Biol. Evol.">
        <title>Third-Generation Sequencing Reveals the Adaptive Role of the Epigenome in Three Deep-Sea Polychaetes.</title>
        <authorList>
            <person name="Perez M."/>
            <person name="Aroh O."/>
            <person name="Sun Y."/>
            <person name="Lan Y."/>
            <person name="Juniper S.K."/>
            <person name="Young C.R."/>
            <person name="Angers B."/>
            <person name="Qian P.Y."/>
        </authorList>
    </citation>
    <scope>NUCLEOTIDE SEQUENCE</scope>
    <source>
        <strain evidence="2">R07B-5</strain>
    </source>
</reference>
<evidence type="ECO:0000313" key="2">
    <source>
        <dbReference type="EMBL" id="KAK2153700.1"/>
    </source>
</evidence>
<evidence type="ECO:0000313" key="3">
    <source>
        <dbReference type="Proteomes" id="UP001209878"/>
    </source>
</evidence>
<comment type="caution">
    <text evidence="2">The sequence shown here is derived from an EMBL/GenBank/DDBJ whole genome shotgun (WGS) entry which is preliminary data.</text>
</comment>